<dbReference type="Proteomes" id="UP000475862">
    <property type="component" value="Unassembled WGS sequence"/>
</dbReference>
<keyword evidence="2" id="KW-1185">Reference proteome</keyword>
<protein>
    <submittedName>
        <fullName evidence="1">Uncharacterized protein</fullName>
    </submittedName>
</protein>
<sequence length="254" mass="29584">MSIGCRFSKHGYPELRRSISTRSFCMSTATAYGKDDEAVITRRDAHPSYTRIFIIIETDFCQQRTVDTIDSTHLNLHRFPNALFVKNLNFKIKRKYYALQGFNRISLPIPYRSVLTAVVRTFAQRNEVDDVVVHFKNSSRFSVHDRYAGHTASILEKETDAHRQKIHGERLLKFKVHFKFLTIKQVKTAINFIFKWQGHKILINVNLKRFSMVHYINVREFTLLESAGLSLRCTMGPGWVGLVLKQQQNKCDLD</sequence>
<dbReference type="EMBL" id="VYZN01000009">
    <property type="protein sequence ID" value="KAE9543205.1"/>
    <property type="molecule type" value="Genomic_DNA"/>
</dbReference>
<organism evidence="1 2">
    <name type="scientific">Aphis glycines</name>
    <name type="common">Soybean aphid</name>
    <dbReference type="NCBI Taxonomy" id="307491"/>
    <lineage>
        <taxon>Eukaryota</taxon>
        <taxon>Metazoa</taxon>
        <taxon>Ecdysozoa</taxon>
        <taxon>Arthropoda</taxon>
        <taxon>Hexapoda</taxon>
        <taxon>Insecta</taxon>
        <taxon>Pterygota</taxon>
        <taxon>Neoptera</taxon>
        <taxon>Paraneoptera</taxon>
        <taxon>Hemiptera</taxon>
        <taxon>Sternorrhyncha</taxon>
        <taxon>Aphidomorpha</taxon>
        <taxon>Aphidoidea</taxon>
        <taxon>Aphididae</taxon>
        <taxon>Aphidini</taxon>
        <taxon>Aphis</taxon>
        <taxon>Aphis</taxon>
    </lineage>
</organism>
<reference evidence="1 2" key="1">
    <citation type="submission" date="2019-08" db="EMBL/GenBank/DDBJ databases">
        <title>The genome of the soybean aphid Biotype 1, its phylome, world population structure and adaptation to the North American continent.</title>
        <authorList>
            <person name="Giordano R."/>
            <person name="Donthu R.K."/>
            <person name="Hernandez A.G."/>
            <person name="Wright C.L."/>
            <person name="Zimin A.V."/>
        </authorList>
    </citation>
    <scope>NUCLEOTIDE SEQUENCE [LARGE SCALE GENOMIC DNA]</scope>
    <source>
        <tissue evidence="1">Whole aphids</tissue>
    </source>
</reference>
<evidence type="ECO:0000313" key="1">
    <source>
        <dbReference type="EMBL" id="KAE9543205.1"/>
    </source>
</evidence>
<name>A0A6G0U282_APHGL</name>
<accession>A0A6G0U282</accession>
<proteinExistence type="predicted"/>
<gene>
    <name evidence="1" type="ORF">AGLY_003116</name>
</gene>
<evidence type="ECO:0000313" key="2">
    <source>
        <dbReference type="Proteomes" id="UP000475862"/>
    </source>
</evidence>
<dbReference type="AlphaFoldDB" id="A0A6G0U282"/>
<comment type="caution">
    <text evidence="1">The sequence shown here is derived from an EMBL/GenBank/DDBJ whole genome shotgun (WGS) entry which is preliminary data.</text>
</comment>